<name>A0A3A1NB55_9FLAO</name>
<sequence>GEWAQVLDAVGAVPGAAGGDGLGLAGGLPHGEAAVAGDLGGGGVELDRLAGEGGGGESHGGGRH</sequence>
<feature type="compositionally biased region" description="Gly residues" evidence="1">
    <location>
        <begin position="51"/>
        <end position="64"/>
    </location>
</feature>
<protein>
    <submittedName>
        <fullName evidence="2">PE family protein</fullName>
    </submittedName>
</protein>
<reference evidence="2 3" key="1">
    <citation type="submission" date="2018-08" db="EMBL/GenBank/DDBJ databases">
        <title>Proposal of Muricauda 72 sp.nov. and Muricauda NH166 sp.nov., isolated from seawater.</title>
        <authorList>
            <person name="Cheng H."/>
            <person name="Wu Y.-H."/>
            <person name="Guo L.-L."/>
            <person name="Xu X.-W."/>
        </authorList>
    </citation>
    <scope>NUCLEOTIDE SEQUENCE [LARGE SCALE GENOMIC DNA]</scope>
    <source>
        <strain evidence="2 3">KCTC 22173</strain>
    </source>
</reference>
<accession>A0A3A1NB55</accession>
<keyword evidence="3" id="KW-1185">Reference proteome</keyword>
<evidence type="ECO:0000313" key="2">
    <source>
        <dbReference type="EMBL" id="RIV36961.1"/>
    </source>
</evidence>
<dbReference type="AlphaFoldDB" id="A0A3A1NB55"/>
<feature type="region of interest" description="Disordered" evidence="1">
    <location>
        <begin position="40"/>
        <end position="64"/>
    </location>
</feature>
<dbReference type="Proteomes" id="UP000266067">
    <property type="component" value="Unassembled WGS sequence"/>
</dbReference>
<comment type="caution">
    <text evidence="2">The sequence shown here is derived from an EMBL/GenBank/DDBJ whole genome shotgun (WGS) entry which is preliminary data.</text>
</comment>
<organism evidence="2 3">
    <name type="scientific">Flagellimonas lutimaris</name>
    <dbReference type="NCBI Taxonomy" id="475082"/>
    <lineage>
        <taxon>Bacteria</taxon>
        <taxon>Pseudomonadati</taxon>
        <taxon>Bacteroidota</taxon>
        <taxon>Flavobacteriia</taxon>
        <taxon>Flavobacteriales</taxon>
        <taxon>Flavobacteriaceae</taxon>
        <taxon>Flagellimonas</taxon>
    </lineage>
</organism>
<evidence type="ECO:0000256" key="1">
    <source>
        <dbReference type="SAM" id="MobiDB-lite"/>
    </source>
</evidence>
<feature type="non-terminal residue" evidence="2">
    <location>
        <position position="1"/>
    </location>
</feature>
<proteinExistence type="predicted"/>
<evidence type="ECO:0000313" key="3">
    <source>
        <dbReference type="Proteomes" id="UP000266067"/>
    </source>
</evidence>
<dbReference type="EMBL" id="QXFH01000051">
    <property type="protein sequence ID" value="RIV36961.1"/>
    <property type="molecule type" value="Genomic_DNA"/>
</dbReference>
<gene>
    <name evidence="2" type="ORF">D2V08_01445</name>
</gene>